<dbReference type="InterPro" id="IPR002126">
    <property type="entry name" value="Cadherin-like_dom"/>
</dbReference>
<organism evidence="5 6">
    <name type="scientific">Owenia fusiformis</name>
    <name type="common">Polychaete worm</name>
    <dbReference type="NCBI Taxonomy" id="6347"/>
    <lineage>
        <taxon>Eukaryota</taxon>
        <taxon>Metazoa</taxon>
        <taxon>Spiralia</taxon>
        <taxon>Lophotrochozoa</taxon>
        <taxon>Annelida</taxon>
        <taxon>Polychaeta</taxon>
        <taxon>Sedentaria</taxon>
        <taxon>Canalipalpata</taxon>
        <taxon>Sabellida</taxon>
        <taxon>Oweniida</taxon>
        <taxon>Oweniidae</taxon>
        <taxon>Owenia</taxon>
    </lineage>
</organism>
<sequence length="357" mass="40032">ITVTNKSSGITIGYFPRKLDIPENTPIETTITTITASSEAQNVARTFKLIDGANGTFKLGDVSIPPFVNIQSSMWTVPLVLARPLDFETREEFVFKVKAIDAYQREQFEELMIRVTDVNEGPSDILYSGGKDISVHEKLYTNDEVIGRFRVVDDDIEDKHVLRISNNNAIKLNREGELYVPAGTSFDFERRSKIKILVRVADKETAVFRKAFQVKVIDSNEAPTELILVNGTVSTGFLTFGLLFDNSPAETSISTVKVRDPDNANWGNQTFAIELVDDGHGLVKLDELILKVAKYNDVCTPTDDYCRIDYESHKALLITFKVTDSSSPPMTAYFNRMIAIEDINDPPRRIHLDGTIL</sequence>
<evidence type="ECO:0000256" key="1">
    <source>
        <dbReference type="ARBA" id="ARBA00004167"/>
    </source>
</evidence>
<comment type="caution">
    <text evidence="5">The sequence shown here is derived from an EMBL/GenBank/DDBJ whole genome shotgun (WGS) entry which is preliminary data.</text>
</comment>
<protein>
    <submittedName>
        <fullName evidence="5">Uncharacterized protein</fullName>
    </submittedName>
</protein>
<name>A0A8J1UKW0_OWEFU</name>
<dbReference type="Proteomes" id="UP000749559">
    <property type="component" value="Unassembled WGS sequence"/>
</dbReference>
<keyword evidence="2" id="KW-0812">Transmembrane</keyword>
<keyword evidence="4" id="KW-0325">Glycoprotein</keyword>
<dbReference type="AlphaFoldDB" id="A0A8J1UKW0"/>
<evidence type="ECO:0000256" key="2">
    <source>
        <dbReference type="ARBA" id="ARBA00022692"/>
    </source>
</evidence>
<dbReference type="Gene3D" id="2.60.40.60">
    <property type="entry name" value="Cadherins"/>
    <property type="match status" value="3"/>
</dbReference>
<dbReference type="GO" id="GO:0005886">
    <property type="term" value="C:plasma membrane"/>
    <property type="evidence" value="ECO:0007669"/>
    <property type="project" value="TreeGrafter"/>
</dbReference>
<evidence type="ECO:0000256" key="4">
    <source>
        <dbReference type="ARBA" id="ARBA00023180"/>
    </source>
</evidence>
<gene>
    <name evidence="5" type="ORF">OFUS_LOCUS17787</name>
</gene>
<dbReference type="EMBL" id="CAIIXF020000008">
    <property type="protein sequence ID" value="CAH1792866.1"/>
    <property type="molecule type" value="Genomic_DNA"/>
</dbReference>
<dbReference type="InterPro" id="IPR050174">
    <property type="entry name" value="Protocadherin/Cadherin-CA"/>
</dbReference>
<dbReference type="GO" id="GO:0007156">
    <property type="term" value="P:homophilic cell adhesion via plasma membrane adhesion molecules"/>
    <property type="evidence" value="ECO:0007669"/>
    <property type="project" value="InterPro"/>
</dbReference>
<proteinExistence type="predicted"/>
<dbReference type="OrthoDB" id="10043560at2759"/>
<evidence type="ECO:0000256" key="3">
    <source>
        <dbReference type="ARBA" id="ARBA00022989"/>
    </source>
</evidence>
<keyword evidence="3" id="KW-1133">Transmembrane helix</keyword>
<comment type="subcellular location">
    <subcellularLocation>
        <location evidence="1">Membrane</location>
        <topology evidence="1">Single-pass membrane protein</topology>
    </subcellularLocation>
</comment>
<dbReference type="CDD" id="cd11304">
    <property type="entry name" value="Cadherin_repeat"/>
    <property type="match status" value="2"/>
</dbReference>
<accession>A0A8J1UKW0</accession>
<dbReference type="PROSITE" id="PS50268">
    <property type="entry name" value="CADHERIN_2"/>
    <property type="match status" value="2"/>
</dbReference>
<feature type="non-terminal residue" evidence="5">
    <location>
        <position position="1"/>
    </location>
</feature>
<evidence type="ECO:0000313" key="5">
    <source>
        <dbReference type="EMBL" id="CAH1792866.1"/>
    </source>
</evidence>
<dbReference type="PANTHER" id="PTHR24028:SF328">
    <property type="entry name" value="CADHERIN-3"/>
    <property type="match status" value="1"/>
</dbReference>
<dbReference type="GO" id="GO:0005509">
    <property type="term" value="F:calcium ion binding"/>
    <property type="evidence" value="ECO:0007669"/>
    <property type="project" value="UniProtKB-UniRule"/>
</dbReference>
<dbReference type="InterPro" id="IPR015919">
    <property type="entry name" value="Cadherin-like_sf"/>
</dbReference>
<evidence type="ECO:0000313" key="6">
    <source>
        <dbReference type="Proteomes" id="UP000749559"/>
    </source>
</evidence>
<keyword evidence="3" id="KW-0472">Membrane</keyword>
<reference evidence="5" key="1">
    <citation type="submission" date="2022-03" db="EMBL/GenBank/DDBJ databases">
        <authorList>
            <person name="Martin C."/>
        </authorList>
    </citation>
    <scope>NUCLEOTIDE SEQUENCE</scope>
</reference>
<dbReference type="SUPFAM" id="SSF49313">
    <property type="entry name" value="Cadherin-like"/>
    <property type="match status" value="3"/>
</dbReference>
<feature type="non-terminal residue" evidence="5">
    <location>
        <position position="357"/>
    </location>
</feature>
<dbReference type="PANTHER" id="PTHR24028">
    <property type="entry name" value="CADHERIN-87A"/>
    <property type="match status" value="1"/>
</dbReference>
<keyword evidence="6" id="KW-1185">Reference proteome</keyword>